<gene>
    <name evidence="3" type="ORF">BXZ70DRAFT_285546</name>
</gene>
<dbReference type="Pfam" id="PF24853">
    <property type="entry name" value="DUF7727"/>
    <property type="match status" value="1"/>
</dbReference>
<dbReference type="Proteomes" id="UP000813824">
    <property type="component" value="Unassembled WGS sequence"/>
</dbReference>
<evidence type="ECO:0000259" key="2">
    <source>
        <dbReference type="Pfam" id="PF24853"/>
    </source>
</evidence>
<organism evidence="3 4">
    <name type="scientific">Cristinia sonorae</name>
    <dbReference type="NCBI Taxonomy" id="1940300"/>
    <lineage>
        <taxon>Eukaryota</taxon>
        <taxon>Fungi</taxon>
        <taxon>Dikarya</taxon>
        <taxon>Basidiomycota</taxon>
        <taxon>Agaricomycotina</taxon>
        <taxon>Agaricomycetes</taxon>
        <taxon>Agaricomycetidae</taxon>
        <taxon>Agaricales</taxon>
        <taxon>Pleurotineae</taxon>
        <taxon>Stephanosporaceae</taxon>
        <taxon>Cristinia</taxon>
    </lineage>
</organism>
<evidence type="ECO:0000256" key="1">
    <source>
        <dbReference type="SAM" id="Phobius"/>
    </source>
</evidence>
<feature type="transmembrane region" description="Helical" evidence="1">
    <location>
        <begin position="122"/>
        <end position="137"/>
    </location>
</feature>
<protein>
    <recommendedName>
        <fullName evidence="2">DUF7727 domain-containing protein</fullName>
    </recommendedName>
</protein>
<reference evidence="3" key="1">
    <citation type="journal article" date="2021" name="New Phytol.">
        <title>Evolutionary innovations through gain and loss of genes in the ectomycorrhizal Boletales.</title>
        <authorList>
            <person name="Wu G."/>
            <person name="Miyauchi S."/>
            <person name="Morin E."/>
            <person name="Kuo A."/>
            <person name="Drula E."/>
            <person name="Varga T."/>
            <person name="Kohler A."/>
            <person name="Feng B."/>
            <person name="Cao Y."/>
            <person name="Lipzen A."/>
            <person name="Daum C."/>
            <person name="Hundley H."/>
            <person name="Pangilinan J."/>
            <person name="Johnson J."/>
            <person name="Barry K."/>
            <person name="LaButti K."/>
            <person name="Ng V."/>
            <person name="Ahrendt S."/>
            <person name="Min B."/>
            <person name="Choi I.G."/>
            <person name="Park H."/>
            <person name="Plett J.M."/>
            <person name="Magnuson J."/>
            <person name="Spatafora J.W."/>
            <person name="Nagy L.G."/>
            <person name="Henrissat B."/>
            <person name="Grigoriev I.V."/>
            <person name="Yang Z.L."/>
            <person name="Xu J."/>
            <person name="Martin F.M."/>
        </authorList>
    </citation>
    <scope>NUCLEOTIDE SEQUENCE</scope>
    <source>
        <strain evidence="3">KKN 215</strain>
    </source>
</reference>
<keyword evidence="1" id="KW-0472">Membrane</keyword>
<feature type="transmembrane region" description="Helical" evidence="1">
    <location>
        <begin position="98"/>
        <end position="116"/>
    </location>
</feature>
<dbReference type="OrthoDB" id="2110422at2759"/>
<accession>A0A8K0UXR8</accession>
<dbReference type="EMBL" id="JAEVFJ010000002">
    <property type="protein sequence ID" value="KAH8107241.1"/>
    <property type="molecule type" value="Genomic_DNA"/>
</dbReference>
<sequence>MGNLIWHEYARLVSLTASVYTIWAAFWGILYRKYFWDFVGGIVRSPGGIQPSPNASVMIAIIVKAPVLQIFALILGLGLVAVEYPAPFLKGTVFQRSLIIKIMMLLVQSIVAILFYQGTNGGLWSMIAMGCYIRAVIKGEKMEVAKENRGRGGKA</sequence>
<keyword evidence="4" id="KW-1185">Reference proteome</keyword>
<proteinExistence type="predicted"/>
<name>A0A8K0UXR8_9AGAR</name>
<dbReference type="PANTHER" id="PTHR40629:SF1">
    <property type="entry name" value="PRO41 PROTEIN"/>
    <property type="match status" value="1"/>
</dbReference>
<keyword evidence="1" id="KW-1133">Transmembrane helix</keyword>
<evidence type="ECO:0000313" key="3">
    <source>
        <dbReference type="EMBL" id="KAH8107241.1"/>
    </source>
</evidence>
<dbReference type="InterPro" id="IPR056144">
    <property type="entry name" value="DUF7727"/>
</dbReference>
<feature type="transmembrane region" description="Helical" evidence="1">
    <location>
        <begin position="12"/>
        <end position="30"/>
    </location>
</feature>
<keyword evidence="1" id="KW-0812">Transmembrane</keyword>
<comment type="caution">
    <text evidence="3">The sequence shown here is derived from an EMBL/GenBank/DDBJ whole genome shotgun (WGS) entry which is preliminary data.</text>
</comment>
<feature type="transmembrane region" description="Helical" evidence="1">
    <location>
        <begin position="67"/>
        <end position="86"/>
    </location>
</feature>
<dbReference type="PANTHER" id="PTHR40629">
    <property type="entry name" value="PRO41 PROTEIN"/>
    <property type="match status" value="1"/>
</dbReference>
<evidence type="ECO:0000313" key="4">
    <source>
        <dbReference type="Proteomes" id="UP000813824"/>
    </source>
</evidence>
<feature type="domain" description="DUF7727" evidence="2">
    <location>
        <begin position="1"/>
        <end position="140"/>
    </location>
</feature>
<dbReference type="AlphaFoldDB" id="A0A8K0UXR8"/>